<dbReference type="GO" id="GO:0009245">
    <property type="term" value="P:lipid A biosynthetic process"/>
    <property type="evidence" value="ECO:0007669"/>
    <property type="project" value="UniProtKB-KW"/>
</dbReference>
<dbReference type="GO" id="GO:0009029">
    <property type="term" value="F:lipid-A 4'-kinase activity"/>
    <property type="evidence" value="ECO:0007669"/>
    <property type="project" value="UniProtKB-EC"/>
</dbReference>
<evidence type="ECO:0000256" key="2">
    <source>
        <dbReference type="ARBA" id="ARBA00004870"/>
    </source>
</evidence>
<keyword evidence="11" id="KW-0443">Lipid metabolism</keyword>
<dbReference type="RefSeq" id="WP_136929416.1">
    <property type="nucleotide sequence ID" value="NZ_SSMQ01000012.1"/>
</dbReference>
<proteinExistence type="predicted"/>
<dbReference type="SUPFAM" id="SSF52540">
    <property type="entry name" value="P-loop containing nucleoside triphosphate hydrolases"/>
    <property type="match status" value="1"/>
</dbReference>
<dbReference type="GO" id="GO:0005886">
    <property type="term" value="C:plasma membrane"/>
    <property type="evidence" value="ECO:0007669"/>
    <property type="project" value="TreeGrafter"/>
</dbReference>
<protein>
    <recommendedName>
        <fullName evidence="4">Tetraacyldisaccharide 4'-kinase</fullName>
        <ecNumber evidence="3">2.7.1.130</ecNumber>
    </recommendedName>
    <alternativeName>
        <fullName evidence="12">Lipid A 4'-kinase</fullName>
    </alternativeName>
</protein>
<accession>A0A4U1JDU0</accession>
<comment type="function">
    <text evidence="1">Transfers the gamma-phosphate of ATP to the 4'-position of a tetraacyldisaccharide 1-phosphate intermediate (termed DS-1-P) to form tetraacyldisaccharide 1,4'-bis-phosphate (lipid IVA).</text>
</comment>
<evidence type="ECO:0000256" key="3">
    <source>
        <dbReference type="ARBA" id="ARBA00012071"/>
    </source>
</evidence>
<evidence type="ECO:0000313" key="13">
    <source>
        <dbReference type="EMBL" id="TKD08818.1"/>
    </source>
</evidence>
<comment type="pathway">
    <text evidence="2">Glycolipid biosynthesis; lipid IV(A) biosynthesis; lipid IV(A) from (3R)-3-hydroxytetradecanoyl-[acyl-carrier-protein] and UDP-N-acetyl-alpha-D-glucosamine: step 6/6.</text>
</comment>
<keyword evidence="9" id="KW-0418">Kinase</keyword>
<evidence type="ECO:0000256" key="10">
    <source>
        <dbReference type="ARBA" id="ARBA00022840"/>
    </source>
</evidence>
<comment type="caution">
    <text evidence="13">The sequence shown here is derived from an EMBL/GenBank/DDBJ whole genome shotgun (WGS) entry which is preliminary data.</text>
</comment>
<evidence type="ECO:0000256" key="8">
    <source>
        <dbReference type="ARBA" id="ARBA00022741"/>
    </source>
</evidence>
<evidence type="ECO:0000256" key="11">
    <source>
        <dbReference type="ARBA" id="ARBA00023098"/>
    </source>
</evidence>
<evidence type="ECO:0000256" key="4">
    <source>
        <dbReference type="ARBA" id="ARBA00016436"/>
    </source>
</evidence>
<evidence type="ECO:0000256" key="7">
    <source>
        <dbReference type="ARBA" id="ARBA00022679"/>
    </source>
</evidence>
<dbReference type="UniPathway" id="UPA00359">
    <property type="reaction ID" value="UER00482"/>
</dbReference>
<evidence type="ECO:0000256" key="1">
    <source>
        <dbReference type="ARBA" id="ARBA00002274"/>
    </source>
</evidence>
<evidence type="ECO:0000313" key="14">
    <source>
        <dbReference type="Proteomes" id="UP000309215"/>
    </source>
</evidence>
<keyword evidence="7" id="KW-0808">Transferase</keyword>
<dbReference type="Pfam" id="PF02606">
    <property type="entry name" value="LpxK"/>
    <property type="match status" value="1"/>
</dbReference>
<dbReference type="InterPro" id="IPR027417">
    <property type="entry name" value="P-loop_NTPase"/>
</dbReference>
<keyword evidence="10" id="KW-0067">ATP-binding</keyword>
<dbReference type="EMBL" id="SSMQ01000012">
    <property type="protein sequence ID" value="TKD08818.1"/>
    <property type="molecule type" value="Genomic_DNA"/>
</dbReference>
<dbReference type="PANTHER" id="PTHR42724">
    <property type="entry name" value="TETRAACYLDISACCHARIDE 4'-KINASE"/>
    <property type="match status" value="1"/>
</dbReference>
<dbReference type="GO" id="GO:0009244">
    <property type="term" value="P:lipopolysaccharide core region biosynthetic process"/>
    <property type="evidence" value="ECO:0007669"/>
    <property type="project" value="TreeGrafter"/>
</dbReference>
<keyword evidence="14" id="KW-1185">Reference proteome</keyword>
<dbReference type="InterPro" id="IPR003758">
    <property type="entry name" value="LpxK"/>
</dbReference>
<reference evidence="13 14" key="1">
    <citation type="submission" date="2019-04" db="EMBL/GenBank/DDBJ databases">
        <authorList>
            <person name="Li Y."/>
            <person name="Wang J."/>
        </authorList>
    </citation>
    <scope>NUCLEOTIDE SEQUENCE [LARGE SCALE GENOMIC DNA]</scope>
    <source>
        <strain evidence="13 14">DSM 14668</strain>
    </source>
</reference>
<keyword evidence="6" id="KW-0441">Lipid A biosynthesis</keyword>
<keyword evidence="5" id="KW-0444">Lipid biosynthesis</keyword>
<evidence type="ECO:0000256" key="9">
    <source>
        <dbReference type="ARBA" id="ARBA00022777"/>
    </source>
</evidence>
<evidence type="ECO:0000256" key="5">
    <source>
        <dbReference type="ARBA" id="ARBA00022516"/>
    </source>
</evidence>
<evidence type="ECO:0000256" key="12">
    <source>
        <dbReference type="ARBA" id="ARBA00029757"/>
    </source>
</evidence>
<dbReference type="AlphaFoldDB" id="A0A4U1JDU0"/>
<dbReference type="OrthoDB" id="9766423at2"/>
<dbReference type="GO" id="GO:0005524">
    <property type="term" value="F:ATP binding"/>
    <property type="evidence" value="ECO:0007669"/>
    <property type="project" value="UniProtKB-KW"/>
</dbReference>
<evidence type="ECO:0000256" key="6">
    <source>
        <dbReference type="ARBA" id="ARBA00022556"/>
    </source>
</evidence>
<keyword evidence="8" id="KW-0547">Nucleotide-binding</keyword>
<dbReference type="EC" id="2.7.1.130" evidence="3"/>
<dbReference type="Proteomes" id="UP000309215">
    <property type="component" value="Unassembled WGS sequence"/>
</dbReference>
<name>A0A4U1JDU0_9BACT</name>
<gene>
    <name evidence="13" type="ORF">E8A74_13575</name>
</gene>
<sequence>MDALRARIARRLERGIEPSLPGRALASAWAAIAAARVARPVTLPEGARIVGVGGAVLGGAGKTPVAIELSRALALEGHDVALIGHGYRARVASPRRVLPTDAVDLVGDDALCAARALAATNTPVFVAKRRAEALALAVRSGKTLLVVDGLLQTSPRRLDDAVLVLDGASPFGAGVCPPLGDLRAPAAALLEAADHVVALGDARSPALPASALSLASSIEGALDATGRRYDLASLASRCVGLLVAIARPDRLLPALDRVGIHPRAVVCLADHARFDTATLDRARDLGLDAWLTTARCATKLPPRLGGAPVLALDHRVSVGPLLARLSFRGSREGAPACARLPAP</sequence>
<dbReference type="PANTHER" id="PTHR42724:SF1">
    <property type="entry name" value="TETRAACYLDISACCHARIDE 4'-KINASE, MITOCHONDRIAL-RELATED"/>
    <property type="match status" value="1"/>
</dbReference>
<organism evidence="13 14">
    <name type="scientific">Polyangium fumosum</name>
    <dbReference type="NCBI Taxonomy" id="889272"/>
    <lineage>
        <taxon>Bacteria</taxon>
        <taxon>Pseudomonadati</taxon>
        <taxon>Myxococcota</taxon>
        <taxon>Polyangia</taxon>
        <taxon>Polyangiales</taxon>
        <taxon>Polyangiaceae</taxon>
        <taxon>Polyangium</taxon>
    </lineage>
</organism>